<name>A0A0G0K8P2_9BACT</name>
<proteinExistence type="predicted"/>
<gene>
    <name evidence="2" type="ORF">US62_C0014G0003</name>
</gene>
<organism evidence="2 3">
    <name type="scientific">Candidatus Woesebacteria bacterium GW2011_GWA1_37_8</name>
    <dbReference type="NCBI Taxonomy" id="1618546"/>
    <lineage>
        <taxon>Bacteria</taxon>
        <taxon>Candidatus Woeseibacteriota</taxon>
    </lineage>
</organism>
<keyword evidence="1" id="KW-0812">Transmembrane</keyword>
<feature type="transmembrane region" description="Helical" evidence="1">
    <location>
        <begin position="12"/>
        <end position="34"/>
    </location>
</feature>
<evidence type="ECO:0000256" key="1">
    <source>
        <dbReference type="SAM" id="Phobius"/>
    </source>
</evidence>
<accession>A0A0G0K8P2</accession>
<reference evidence="2 3" key="1">
    <citation type="journal article" date="2015" name="Nature">
        <title>rRNA introns, odd ribosomes, and small enigmatic genomes across a large radiation of phyla.</title>
        <authorList>
            <person name="Brown C.T."/>
            <person name="Hug L.A."/>
            <person name="Thomas B.C."/>
            <person name="Sharon I."/>
            <person name="Castelle C.J."/>
            <person name="Singh A."/>
            <person name="Wilkins M.J."/>
            <person name="Williams K.H."/>
            <person name="Banfield J.F."/>
        </authorList>
    </citation>
    <scope>NUCLEOTIDE SEQUENCE [LARGE SCALE GENOMIC DNA]</scope>
</reference>
<evidence type="ECO:0000313" key="2">
    <source>
        <dbReference type="EMBL" id="KKQ45499.1"/>
    </source>
</evidence>
<dbReference type="InterPro" id="IPR045584">
    <property type="entry name" value="Pilin-like"/>
</dbReference>
<evidence type="ECO:0000313" key="3">
    <source>
        <dbReference type="Proteomes" id="UP000034603"/>
    </source>
</evidence>
<comment type="caution">
    <text evidence="2">The sequence shown here is derived from an EMBL/GenBank/DDBJ whole genome shotgun (WGS) entry which is preliminary data.</text>
</comment>
<dbReference type="Pfam" id="PF07963">
    <property type="entry name" value="N_methyl"/>
    <property type="match status" value="1"/>
</dbReference>
<dbReference type="EMBL" id="LBTR01000014">
    <property type="protein sequence ID" value="KKQ45499.1"/>
    <property type="molecule type" value="Genomic_DNA"/>
</dbReference>
<dbReference type="Proteomes" id="UP000034603">
    <property type="component" value="Unassembled WGS sequence"/>
</dbReference>
<dbReference type="AlphaFoldDB" id="A0A0G0K8P2"/>
<dbReference type="NCBIfam" id="TIGR02532">
    <property type="entry name" value="IV_pilin_GFxxxE"/>
    <property type="match status" value="1"/>
</dbReference>
<keyword evidence="1" id="KW-0472">Membrane</keyword>
<sequence>MQNTKERLGFSLIEMLIVVGVFSVLAIIITQTLASSLRSSKKSDNLGKVRENVEYAMNYIERTLRTAKRLDFDDIPVGVPYDRCDDGDNNILYFYNGNGVSENFTYIGSPTYAIRYNGSNITSNSIRVTAFSITCTSGISGEPDSVTITITAQDSSTTTSAESVKYTATTRISLRNYSRN</sequence>
<protein>
    <submittedName>
        <fullName evidence="2">Uncharacterized protein</fullName>
    </submittedName>
</protein>
<dbReference type="InterPro" id="IPR012902">
    <property type="entry name" value="N_methyl_site"/>
</dbReference>
<keyword evidence="1" id="KW-1133">Transmembrane helix</keyword>
<dbReference type="SUPFAM" id="SSF54523">
    <property type="entry name" value="Pili subunits"/>
    <property type="match status" value="1"/>
</dbReference>